<evidence type="ECO:0000256" key="3">
    <source>
        <dbReference type="ARBA" id="ARBA00022771"/>
    </source>
</evidence>
<dbReference type="Gene3D" id="3.40.1360.10">
    <property type="match status" value="1"/>
</dbReference>
<feature type="domain" description="Toprim" evidence="8">
    <location>
        <begin position="81"/>
        <end position="176"/>
    </location>
</feature>
<comment type="function">
    <text evidence="7">May play a role in DNA repair. It seems to be involved in an RecBC-independent recombinational process of DNA repair. It may act with RecF and RecO.</text>
</comment>
<dbReference type="Pfam" id="PF13662">
    <property type="entry name" value="Toprim_4"/>
    <property type="match status" value="1"/>
</dbReference>
<dbReference type="SMART" id="SM00493">
    <property type="entry name" value="TOPRIM"/>
    <property type="match status" value="1"/>
</dbReference>
<comment type="caution">
    <text evidence="9">The sequence shown here is derived from an EMBL/GenBank/DDBJ whole genome shotgun (WGS) entry which is preliminary data.</text>
</comment>
<accession>A0A6N6RM80</accession>
<dbReference type="Proteomes" id="UP000468650">
    <property type="component" value="Unassembled WGS sequence"/>
</dbReference>
<keyword evidence="6 7" id="KW-0234">DNA repair</keyword>
<dbReference type="Gene3D" id="3.30.60.80">
    <property type="match status" value="1"/>
</dbReference>
<dbReference type="GO" id="GO:0006281">
    <property type="term" value="P:DNA repair"/>
    <property type="evidence" value="ECO:0007669"/>
    <property type="project" value="UniProtKB-UniRule"/>
</dbReference>
<dbReference type="EMBL" id="WBVO01000001">
    <property type="protein sequence ID" value="KAB2814662.1"/>
    <property type="molecule type" value="Genomic_DNA"/>
</dbReference>
<evidence type="ECO:0000259" key="8">
    <source>
        <dbReference type="PROSITE" id="PS50880"/>
    </source>
</evidence>
<dbReference type="SUPFAM" id="SSF111304">
    <property type="entry name" value="Recombination protein RecR"/>
    <property type="match status" value="1"/>
</dbReference>
<proteinExistence type="inferred from homology"/>
<dbReference type="RefSeq" id="WP_151666241.1">
    <property type="nucleotide sequence ID" value="NZ_WBVO01000001.1"/>
</dbReference>
<evidence type="ECO:0000256" key="5">
    <source>
        <dbReference type="ARBA" id="ARBA00023172"/>
    </source>
</evidence>
<dbReference type="GO" id="GO:0008270">
    <property type="term" value="F:zinc ion binding"/>
    <property type="evidence" value="ECO:0007669"/>
    <property type="project" value="UniProtKB-KW"/>
</dbReference>
<keyword evidence="2 7" id="KW-0227">DNA damage</keyword>
<dbReference type="Pfam" id="PF21176">
    <property type="entry name" value="RecR_HhH"/>
    <property type="match status" value="1"/>
</dbReference>
<keyword evidence="5 7" id="KW-0233">DNA recombination</keyword>
<name>A0A6N6RM80_9FLAO</name>
<reference evidence="9 10" key="1">
    <citation type="submission" date="2019-09" db="EMBL/GenBank/DDBJ databases">
        <title>Genomes of family Cryomorphaceae.</title>
        <authorList>
            <person name="Bowman J.P."/>
        </authorList>
    </citation>
    <scope>NUCLEOTIDE SEQUENCE [LARGE SCALE GENOMIC DNA]</scope>
    <source>
        <strain evidence="9 10">LMG 25704</strain>
    </source>
</reference>
<dbReference type="AlphaFoldDB" id="A0A6N6RM80"/>
<dbReference type="Pfam" id="PF02132">
    <property type="entry name" value="RecR_ZnF"/>
    <property type="match status" value="1"/>
</dbReference>
<dbReference type="Gene3D" id="1.10.8.420">
    <property type="entry name" value="RecR Domain 1"/>
    <property type="match status" value="1"/>
</dbReference>
<keyword evidence="3 7" id="KW-0863">Zinc-finger</keyword>
<comment type="similarity">
    <text evidence="7">Belongs to the RecR family.</text>
</comment>
<evidence type="ECO:0000256" key="2">
    <source>
        <dbReference type="ARBA" id="ARBA00022763"/>
    </source>
</evidence>
<evidence type="ECO:0000313" key="10">
    <source>
        <dbReference type="Proteomes" id="UP000468650"/>
    </source>
</evidence>
<dbReference type="Gene3D" id="6.10.250.240">
    <property type="match status" value="1"/>
</dbReference>
<keyword evidence="4 7" id="KW-0862">Zinc</keyword>
<dbReference type="InterPro" id="IPR023627">
    <property type="entry name" value="Rcmb_RecR"/>
</dbReference>
<evidence type="ECO:0000256" key="1">
    <source>
        <dbReference type="ARBA" id="ARBA00022723"/>
    </source>
</evidence>
<dbReference type="PANTHER" id="PTHR30446">
    <property type="entry name" value="RECOMBINATION PROTEIN RECR"/>
    <property type="match status" value="1"/>
</dbReference>
<protein>
    <recommendedName>
        <fullName evidence="7">Recombination protein RecR</fullName>
    </recommendedName>
</protein>
<dbReference type="InterPro" id="IPR034137">
    <property type="entry name" value="TOPRIM_RecR"/>
</dbReference>
<dbReference type="GO" id="GO:0003677">
    <property type="term" value="F:DNA binding"/>
    <property type="evidence" value="ECO:0007669"/>
    <property type="project" value="UniProtKB-UniRule"/>
</dbReference>
<dbReference type="PROSITE" id="PS50880">
    <property type="entry name" value="TOPRIM"/>
    <property type="match status" value="1"/>
</dbReference>
<dbReference type="InterPro" id="IPR015967">
    <property type="entry name" value="Rcmb_RecR_Znf"/>
</dbReference>
<evidence type="ECO:0000256" key="7">
    <source>
        <dbReference type="HAMAP-Rule" id="MF_00017"/>
    </source>
</evidence>
<evidence type="ECO:0000313" key="9">
    <source>
        <dbReference type="EMBL" id="KAB2814662.1"/>
    </source>
</evidence>
<dbReference type="Pfam" id="PF21175">
    <property type="entry name" value="RecR_C"/>
    <property type="match status" value="1"/>
</dbReference>
<dbReference type="OrthoDB" id="9802672at2"/>
<organism evidence="9 10">
    <name type="scientific">Phaeocystidibacter luteus</name>
    <dbReference type="NCBI Taxonomy" id="911197"/>
    <lineage>
        <taxon>Bacteria</taxon>
        <taxon>Pseudomonadati</taxon>
        <taxon>Bacteroidota</taxon>
        <taxon>Flavobacteriia</taxon>
        <taxon>Flavobacteriales</taxon>
        <taxon>Phaeocystidibacteraceae</taxon>
        <taxon>Phaeocystidibacter</taxon>
    </lineage>
</organism>
<dbReference type="CDD" id="cd01025">
    <property type="entry name" value="TOPRIM_recR"/>
    <property type="match status" value="1"/>
</dbReference>
<evidence type="ECO:0000256" key="6">
    <source>
        <dbReference type="ARBA" id="ARBA00023204"/>
    </source>
</evidence>
<dbReference type="NCBIfam" id="TIGR00615">
    <property type="entry name" value="recR"/>
    <property type="match status" value="1"/>
</dbReference>
<gene>
    <name evidence="7 9" type="primary">recR</name>
    <name evidence="9" type="ORF">F8C67_02660</name>
</gene>
<dbReference type="InterPro" id="IPR006171">
    <property type="entry name" value="TOPRIM_dom"/>
</dbReference>
<dbReference type="InterPro" id="IPR000093">
    <property type="entry name" value="DNA_Rcmb_RecR"/>
</dbReference>
<dbReference type="PROSITE" id="PS01300">
    <property type="entry name" value="RECR"/>
    <property type="match status" value="1"/>
</dbReference>
<keyword evidence="10" id="KW-1185">Reference proteome</keyword>
<feature type="zinc finger region" description="C4-type" evidence="7">
    <location>
        <begin position="58"/>
        <end position="73"/>
    </location>
</feature>
<evidence type="ECO:0000256" key="4">
    <source>
        <dbReference type="ARBA" id="ARBA00022833"/>
    </source>
</evidence>
<dbReference type="PANTHER" id="PTHR30446:SF0">
    <property type="entry name" value="RECOMBINATION PROTEIN RECR"/>
    <property type="match status" value="1"/>
</dbReference>
<keyword evidence="1 7" id="KW-0479">Metal-binding</keyword>
<sequence>MQYSSKVLESAIREIAKLPGIGQRTALRLALHMLRQDPEEMHQLSESLRHLVDDVVYCKKCHNISDTEICNICADTKRQENLICVVEDIRDVMAIEQTSQYRGLYHVLGGLISPMEGIGPAELNITSLVERIDNENIEEVIFALSSNMEGDTTTFYIYKRLSEKEISVSTIARGLAVGDALEYADEITLGRSLQHRVPYEQSLRSK</sequence>
<dbReference type="HAMAP" id="MF_00017">
    <property type="entry name" value="RecR"/>
    <property type="match status" value="1"/>
</dbReference>
<dbReference type="GO" id="GO:0006310">
    <property type="term" value="P:DNA recombination"/>
    <property type="evidence" value="ECO:0007669"/>
    <property type="project" value="UniProtKB-UniRule"/>
</dbReference>